<protein>
    <submittedName>
        <fullName evidence="2">PyrBI protein</fullName>
    </submittedName>
</protein>
<dbReference type="Gene3D" id="2.30.42.10">
    <property type="match status" value="1"/>
</dbReference>
<dbReference type="Proteomes" id="UP000604046">
    <property type="component" value="Unassembled WGS sequence"/>
</dbReference>
<dbReference type="SUPFAM" id="SSF50156">
    <property type="entry name" value="PDZ domain-like"/>
    <property type="match status" value="1"/>
</dbReference>
<accession>A0A812IGL4</accession>
<feature type="region of interest" description="Disordered" evidence="1">
    <location>
        <begin position="32"/>
        <end position="64"/>
    </location>
</feature>
<comment type="caution">
    <text evidence="2">The sequence shown here is derived from an EMBL/GenBank/DDBJ whole genome shotgun (WGS) entry which is preliminary data.</text>
</comment>
<evidence type="ECO:0000313" key="2">
    <source>
        <dbReference type="EMBL" id="CAE7032827.1"/>
    </source>
</evidence>
<dbReference type="InterPro" id="IPR036034">
    <property type="entry name" value="PDZ_sf"/>
</dbReference>
<organism evidence="2 3">
    <name type="scientific">Symbiodinium natans</name>
    <dbReference type="NCBI Taxonomy" id="878477"/>
    <lineage>
        <taxon>Eukaryota</taxon>
        <taxon>Sar</taxon>
        <taxon>Alveolata</taxon>
        <taxon>Dinophyceae</taxon>
        <taxon>Suessiales</taxon>
        <taxon>Symbiodiniaceae</taxon>
        <taxon>Symbiodinium</taxon>
    </lineage>
</organism>
<dbReference type="EMBL" id="CAJNDS010000241">
    <property type="protein sequence ID" value="CAE7032827.1"/>
    <property type="molecule type" value="Genomic_DNA"/>
</dbReference>
<feature type="compositionally biased region" description="Low complexity" evidence="1">
    <location>
        <begin position="38"/>
        <end position="47"/>
    </location>
</feature>
<gene>
    <name evidence="2" type="primary">pyrBI</name>
    <name evidence="2" type="ORF">SNAT2548_LOCUS3940</name>
</gene>
<dbReference type="AlphaFoldDB" id="A0A812IGL4"/>
<dbReference type="OrthoDB" id="424022at2759"/>
<keyword evidence="3" id="KW-1185">Reference proteome</keyword>
<evidence type="ECO:0000313" key="3">
    <source>
        <dbReference type="Proteomes" id="UP000604046"/>
    </source>
</evidence>
<reference evidence="2" key="1">
    <citation type="submission" date="2021-02" db="EMBL/GenBank/DDBJ databases">
        <authorList>
            <person name="Dougan E. K."/>
            <person name="Rhodes N."/>
            <person name="Thang M."/>
            <person name="Chan C."/>
        </authorList>
    </citation>
    <scope>NUCLEOTIDE SEQUENCE</scope>
</reference>
<sequence length="236" mass="25210">MGNRCCAPDESRAEVVHIQAQDDERLAKEVKAEEKLASAEAAEAAEATAKEGTLESAEPPPKPQGLKITFLNEKDEAVDVVFETKPLGFKVASDKNPLTVTAITGGCVKEKGLDVKVGWKITAIDGSNVLDMAAQEAMDKFVASVKESLPGFRITFLNERNEAVDVVFETKPLGFKLASDKKPLTVTAITGGCVKEKGLDVKVGWKVTAVDGHNVLDMAPQAALDKFLSSLKTSLP</sequence>
<name>A0A812IGL4_9DINO</name>
<evidence type="ECO:0000256" key="1">
    <source>
        <dbReference type="SAM" id="MobiDB-lite"/>
    </source>
</evidence>
<proteinExistence type="predicted"/>